<evidence type="ECO:0000313" key="8">
    <source>
        <dbReference type="Proteomes" id="UP000077051"/>
    </source>
</evidence>
<evidence type="ECO:0000256" key="2">
    <source>
        <dbReference type="ARBA" id="ARBA00022692"/>
    </source>
</evidence>
<keyword evidence="8" id="KW-1185">Reference proteome</keyword>
<proteinExistence type="predicted"/>
<evidence type="ECO:0000256" key="4">
    <source>
        <dbReference type="ARBA" id="ARBA00023136"/>
    </source>
</evidence>
<evidence type="ECO:0000313" key="7">
    <source>
        <dbReference type="EMBL" id="OAD08137.1"/>
    </source>
</evidence>
<keyword evidence="2 6" id="KW-0812">Transmembrane</keyword>
<evidence type="ECO:0000256" key="1">
    <source>
        <dbReference type="ARBA" id="ARBA00004141"/>
    </source>
</evidence>
<protein>
    <recommendedName>
        <fullName evidence="9">Metal homeostatis protein bsd2</fullName>
    </recommendedName>
</protein>
<dbReference type="Pfam" id="PF10176">
    <property type="entry name" value="NEDD4_Bsd2"/>
    <property type="match status" value="1"/>
</dbReference>
<dbReference type="GO" id="GO:0030001">
    <property type="term" value="P:metal ion transport"/>
    <property type="evidence" value="ECO:0007669"/>
    <property type="project" value="InterPro"/>
</dbReference>
<dbReference type="EMBL" id="AMYB01000001">
    <property type="protein sequence ID" value="OAD08137.1"/>
    <property type="molecule type" value="Genomic_DNA"/>
</dbReference>
<evidence type="ECO:0000256" key="5">
    <source>
        <dbReference type="SAM" id="MobiDB-lite"/>
    </source>
</evidence>
<feature type="transmembrane region" description="Helical" evidence="6">
    <location>
        <begin position="253"/>
        <end position="271"/>
    </location>
</feature>
<dbReference type="InterPro" id="IPR019325">
    <property type="entry name" value="NEDD4/Bsd2"/>
</dbReference>
<evidence type="ECO:0008006" key="9">
    <source>
        <dbReference type="Google" id="ProtNLM"/>
    </source>
</evidence>
<dbReference type="GO" id="GO:0048471">
    <property type="term" value="C:perinuclear region of cytoplasm"/>
    <property type="evidence" value="ECO:0007669"/>
    <property type="project" value="TreeGrafter"/>
</dbReference>
<dbReference type="GO" id="GO:0031398">
    <property type="term" value="P:positive regulation of protein ubiquitination"/>
    <property type="evidence" value="ECO:0007669"/>
    <property type="project" value="TreeGrafter"/>
</dbReference>
<accession>A0A162ZVZ0</accession>
<dbReference type="GO" id="GO:0005783">
    <property type="term" value="C:endoplasmic reticulum"/>
    <property type="evidence" value="ECO:0007669"/>
    <property type="project" value="TreeGrafter"/>
</dbReference>
<dbReference type="OrthoDB" id="10003116at2759"/>
<sequence length="294" mass="32230">MSTRYQKLSATDQDNHQYETSSSTANQQQNDLQDSFGESFDDGDEHTAATDRLLQYHHSDDDDDDDDDHIALAAITNSSQPHTQLNQPTNNSRGAPAVLPVSTDGVFANMSAKPETESSKLDETPPTYEEAAADATPPYWQTTIIAPAGMGDIVLVEGMPVGSIFAFFWNLLISASFQFVGFMLTYLLHTSHASKQGSRAGLGISLVQTGFYIRSRGTLEDDDYYYGDQQQDGTTKSGSSSSSTKEDSVDADIIAYFLMMVGWVIICRSLADYFRAKQMEKIICSEPTAGETMV</sequence>
<evidence type="ECO:0000256" key="6">
    <source>
        <dbReference type="SAM" id="Phobius"/>
    </source>
</evidence>
<dbReference type="CDD" id="cd22212">
    <property type="entry name" value="NDFIP-like"/>
    <property type="match status" value="1"/>
</dbReference>
<dbReference type="Proteomes" id="UP000077051">
    <property type="component" value="Unassembled WGS sequence"/>
</dbReference>
<comment type="caution">
    <text evidence="7">The sequence shown here is derived from an EMBL/GenBank/DDBJ whole genome shotgun (WGS) entry which is preliminary data.</text>
</comment>
<gene>
    <name evidence="7" type="ORF">MUCCIDRAFT_187949</name>
</gene>
<feature type="region of interest" description="Disordered" evidence="5">
    <location>
        <begin position="1"/>
        <end position="99"/>
    </location>
</feature>
<organism evidence="7 8">
    <name type="scientific">Mucor lusitanicus CBS 277.49</name>
    <dbReference type="NCBI Taxonomy" id="747725"/>
    <lineage>
        <taxon>Eukaryota</taxon>
        <taxon>Fungi</taxon>
        <taxon>Fungi incertae sedis</taxon>
        <taxon>Mucoromycota</taxon>
        <taxon>Mucoromycotina</taxon>
        <taxon>Mucoromycetes</taxon>
        <taxon>Mucorales</taxon>
        <taxon>Mucorineae</taxon>
        <taxon>Mucoraceae</taxon>
        <taxon>Mucor</taxon>
    </lineage>
</organism>
<dbReference type="GO" id="GO:0006511">
    <property type="term" value="P:ubiquitin-dependent protein catabolic process"/>
    <property type="evidence" value="ECO:0007669"/>
    <property type="project" value="TreeGrafter"/>
</dbReference>
<dbReference type="GO" id="GO:0005794">
    <property type="term" value="C:Golgi apparatus"/>
    <property type="evidence" value="ECO:0007669"/>
    <property type="project" value="TreeGrafter"/>
</dbReference>
<dbReference type="STRING" id="747725.A0A162ZVZ0"/>
<feature type="transmembrane region" description="Helical" evidence="6">
    <location>
        <begin position="167"/>
        <end position="188"/>
    </location>
</feature>
<keyword evidence="3 6" id="KW-1133">Transmembrane helix</keyword>
<feature type="compositionally biased region" description="Polar residues" evidence="5">
    <location>
        <begin position="1"/>
        <end position="33"/>
    </location>
</feature>
<name>A0A162ZVZ0_MUCCL</name>
<reference evidence="7 8" key="1">
    <citation type="submission" date="2015-06" db="EMBL/GenBank/DDBJ databases">
        <title>Expansion of signal transduction pathways in fungi by whole-genome duplication.</title>
        <authorList>
            <consortium name="DOE Joint Genome Institute"/>
            <person name="Corrochano L.M."/>
            <person name="Kuo A."/>
            <person name="Marcet-Houben M."/>
            <person name="Polaino S."/>
            <person name="Salamov A."/>
            <person name="Villalobos J.M."/>
            <person name="Alvarez M.I."/>
            <person name="Avalos J."/>
            <person name="Benito E.P."/>
            <person name="Benoit I."/>
            <person name="Burger G."/>
            <person name="Camino L.P."/>
            <person name="Canovas D."/>
            <person name="Cerda-Olmedo E."/>
            <person name="Cheng J.-F."/>
            <person name="Dominguez A."/>
            <person name="Elias M."/>
            <person name="Eslava A.P."/>
            <person name="Glaser F."/>
            <person name="Grimwood J."/>
            <person name="Gutierrez G."/>
            <person name="Heitman J."/>
            <person name="Henrissat B."/>
            <person name="Iturriaga E.A."/>
            <person name="Lang B.F."/>
            <person name="Lavin J.L."/>
            <person name="Lee S."/>
            <person name="Li W."/>
            <person name="Lindquist E."/>
            <person name="Lopez-Garcia S."/>
            <person name="Luque E.M."/>
            <person name="Marcos A.T."/>
            <person name="Martin J."/>
            <person name="Mccluskey K."/>
            <person name="Medina H.R."/>
            <person name="Miralles-Duran A."/>
            <person name="Miyazaki A."/>
            <person name="Munoz-Torres E."/>
            <person name="Oguiza J.A."/>
            <person name="Ohm R."/>
            <person name="Olmedo M."/>
            <person name="Orejas M."/>
            <person name="Ortiz-Castellanos L."/>
            <person name="Pisabarro A.G."/>
            <person name="Rodriguez-Romero J."/>
            <person name="Ruiz-Herrera J."/>
            <person name="Ruiz-Vazquez R."/>
            <person name="Sanz C."/>
            <person name="Schackwitz W."/>
            <person name="Schmutz J."/>
            <person name="Shahriari M."/>
            <person name="Shelest E."/>
            <person name="Silva-Franco F."/>
            <person name="Soanes D."/>
            <person name="Syed K."/>
            <person name="Tagua V.G."/>
            <person name="Talbot N.J."/>
            <person name="Thon M."/>
            <person name="De Vries R.P."/>
            <person name="Wiebenga A."/>
            <person name="Yadav J.S."/>
            <person name="Braun E.L."/>
            <person name="Baker S."/>
            <person name="Garre V."/>
            <person name="Horwitz B."/>
            <person name="Torres-Martinez S."/>
            <person name="Idnurm A."/>
            <person name="Herrera-Estrella A."/>
            <person name="Gabaldon T."/>
            <person name="Grigoriev I.V."/>
        </authorList>
    </citation>
    <scope>NUCLEOTIDE SEQUENCE [LARGE SCALE GENOMIC DNA]</scope>
    <source>
        <strain evidence="7 8">CBS 277.49</strain>
    </source>
</reference>
<feature type="compositionally biased region" description="Polar residues" evidence="5">
    <location>
        <begin position="75"/>
        <end position="93"/>
    </location>
</feature>
<keyword evidence="4 6" id="KW-0472">Membrane</keyword>
<dbReference type="GO" id="GO:0016020">
    <property type="term" value="C:membrane"/>
    <property type="evidence" value="ECO:0007669"/>
    <property type="project" value="UniProtKB-SubCell"/>
</dbReference>
<dbReference type="GO" id="GO:0007034">
    <property type="term" value="P:vacuolar transport"/>
    <property type="evidence" value="ECO:0007669"/>
    <property type="project" value="InterPro"/>
</dbReference>
<dbReference type="PANTHER" id="PTHR13396">
    <property type="entry name" value="NEDD4 FAMILY INTERACTING PROTEIN 1/2"/>
    <property type="match status" value="1"/>
</dbReference>
<evidence type="ECO:0000256" key="3">
    <source>
        <dbReference type="ARBA" id="ARBA00022989"/>
    </source>
</evidence>
<dbReference type="PANTHER" id="PTHR13396:SF5">
    <property type="entry name" value="NEDD4 FAMILY INTERACTING PROTEIN"/>
    <property type="match status" value="1"/>
</dbReference>
<comment type="subcellular location">
    <subcellularLocation>
        <location evidence="1">Membrane</location>
        <topology evidence="1">Multi-pass membrane protein</topology>
    </subcellularLocation>
</comment>
<dbReference type="VEuPathDB" id="FungiDB:MUCCIDRAFT_187949"/>
<dbReference type="AlphaFoldDB" id="A0A162ZVZ0"/>